<accession>A0A8J5Y153</accession>
<dbReference type="EMBL" id="JAHUZN010000010">
    <property type="protein sequence ID" value="KAG8480401.1"/>
    <property type="molecule type" value="Genomic_DNA"/>
</dbReference>
<evidence type="ECO:0000256" key="3">
    <source>
        <dbReference type="SAM" id="Phobius"/>
    </source>
</evidence>
<dbReference type="AlphaFoldDB" id="A0A8J5Y153"/>
<keyword evidence="5" id="KW-1185">Reference proteome</keyword>
<evidence type="ECO:0000313" key="4">
    <source>
        <dbReference type="EMBL" id="KAG8480401.1"/>
    </source>
</evidence>
<feature type="transmembrane region" description="Helical" evidence="3">
    <location>
        <begin position="396"/>
        <end position="421"/>
    </location>
</feature>
<feature type="repeat" description="ANK" evidence="1">
    <location>
        <begin position="104"/>
        <end position="125"/>
    </location>
</feature>
<keyword evidence="3" id="KW-0472">Membrane</keyword>
<evidence type="ECO:0008006" key="6">
    <source>
        <dbReference type="Google" id="ProtNLM"/>
    </source>
</evidence>
<dbReference type="SUPFAM" id="SSF48403">
    <property type="entry name" value="Ankyrin repeat"/>
    <property type="match status" value="1"/>
</dbReference>
<dbReference type="Gene3D" id="1.25.40.20">
    <property type="entry name" value="Ankyrin repeat-containing domain"/>
    <property type="match status" value="1"/>
</dbReference>
<feature type="repeat" description="ANK" evidence="1">
    <location>
        <begin position="184"/>
        <end position="207"/>
    </location>
</feature>
<dbReference type="Proteomes" id="UP000701853">
    <property type="component" value="Chromosome 10"/>
</dbReference>
<dbReference type="OrthoDB" id="674805at2759"/>
<protein>
    <recommendedName>
        <fullName evidence="6">PGG domain-containing protein</fullName>
    </recommendedName>
</protein>
<feature type="region of interest" description="Disordered" evidence="2">
    <location>
        <begin position="635"/>
        <end position="681"/>
    </location>
</feature>
<dbReference type="InterPro" id="IPR004252">
    <property type="entry name" value="Probable_transposase_24"/>
</dbReference>
<dbReference type="Pfam" id="PF00023">
    <property type="entry name" value="Ank"/>
    <property type="match status" value="1"/>
</dbReference>
<dbReference type="Pfam" id="PF12796">
    <property type="entry name" value="Ank_2"/>
    <property type="match status" value="1"/>
</dbReference>
<feature type="compositionally biased region" description="Polar residues" evidence="2">
    <location>
        <begin position="640"/>
        <end position="667"/>
    </location>
</feature>
<comment type="caution">
    <text evidence="4">The sequence shown here is derived from an EMBL/GenBank/DDBJ whole genome shotgun (WGS) entry which is preliminary data.</text>
</comment>
<feature type="transmembrane region" description="Helical" evidence="3">
    <location>
        <begin position="441"/>
        <end position="463"/>
    </location>
</feature>
<evidence type="ECO:0000313" key="5">
    <source>
        <dbReference type="Proteomes" id="UP000701853"/>
    </source>
</evidence>
<evidence type="ECO:0000256" key="1">
    <source>
        <dbReference type="PROSITE-ProRule" id="PRU00023"/>
    </source>
</evidence>
<keyword evidence="3" id="KW-1133">Transmembrane helix</keyword>
<gene>
    <name evidence="4" type="ORF">CXB51_025079</name>
</gene>
<dbReference type="PANTHER" id="PTHR24128">
    <property type="entry name" value="HOMEOBOX PROTEIN WARIAI"/>
    <property type="match status" value="1"/>
</dbReference>
<reference evidence="4 5" key="1">
    <citation type="journal article" date="2021" name="bioRxiv">
        <title>The Gossypium anomalum genome as a resource for cotton improvement and evolutionary analysis of hybrid incompatibility.</title>
        <authorList>
            <person name="Grover C.E."/>
            <person name="Yuan D."/>
            <person name="Arick M.A."/>
            <person name="Miller E.R."/>
            <person name="Hu G."/>
            <person name="Peterson D.G."/>
            <person name="Wendel J.F."/>
            <person name="Udall J.A."/>
        </authorList>
    </citation>
    <scope>NUCLEOTIDE SEQUENCE [LARGE SCALE GENOMIC DNA]</scope>
    <source>
        <strain evidence="4">JFW-Udall</strain>
        <tissue evidence="4">Leaf</tissue>
    </source>
</reference>
<feature type="transmembrane region" description="Helical" evidence="3">
    <location>
        <begin position="370"/>
        <end position="389"/>
    </location>
</feature>
<name>A0A8J5Y153_9ROSI</name>
<evidence type="ECO:0000256" key="2">
    <source>
        <dbReference type="SAM" id="MobiDB-lite"/>
    </source>
</evidence>
<keyword evidence="1" id="KW-0040">ANK repeat</keyword>
<dbReference type="Pfam" id="PF03004">
    <property type="entry name" value="Transposase_24"/>
    <property type="match status" value="1"/>
</dbReference>
<dbReference type="InterPro" id="IPR002110">
    <property type="entry name" value="Ankyrin_rpt"/>
</dbReference>
<dbReference type="SMART" id="SM00248">
    <property type="entry name" value="ANK"/>
    <property type="match status" value="3"/>
</dbReference>
<feature type="transmembrane region" description="Helical" evidence="3">
    <location>
        <begin position="301"/>
        <end position="318"/>
    </location>
</feature>
<dbReference type="PROSITE" id="PS50297">
    <property type="entry name" value="ANK_REP_REGION"/>
    <property type="match status" value="2"/>
</dbReference>
<dbReference type="PANTHER" id="PTHR24128:SF60">
    <property type="entry name" value="ALPHA-LATROTOXIN-LHE1A-LIKE"/>
    <property type="match status" value="1"/>
</dbReference>
<dbReference type="InterPro" id="IPR036770">
    <property type="entry name" value="Ankyrin_rpt-contain_sf"/>
</dbReference>
<proteinExistence type="predicted"/>
<dbReference type="PROSITE" id="PS50088">
    <property type="entry name" value="ANK_REPEAT"/>
    <property type="match status" value="2"/>
</dbReference>
<keyword evidence="3" id="KW-0812">Transmembrane</keyword>
<sequence length="782" mass="87725">MDERMMGAAQTGDINILYELILNDPYVLQRIDDVPFFHTPLHVAASAGHIDFMMEMINLKPSFARKLNQAGFSPMHLGLQNQKTQAVLQLLRFDEGLVRVKGREGFTPLHHVVQNGNVDFLIKFLEVCPEAIEDVTVRDETVFHLAVKNDRFEAFQVLARWLIRSRHKAANRWEKELLSWADIDGNTVLHVAAVRNKPQVVKVVLERLCRDHINAKNAEGLTALDIPSQYPLDEGRVDYKESIKDMISKAGGLSGSSSSLPKTSISSFHIESLKGKVSVLNKFATIAIRGKKGIPHEMRNTFLVVTVLIITATYTATLNPPKQPDTISFSQNFQLKYDASLGPTSTGPVPSPPPAGEKNLKNILDVSTMFWLYNTLTFWAATVLTAYLLPSRSICLFILITLSLFGTCYMLLVAVSIRTLAFQYPYYLKTLGSVSYPSLSITNYCLATVLALVTLYRTCYYMLYSDVDRQIDDESDEKDDPNEADLRKKKKKLKDNLQSRLDLVDMGIRHDLHPQLLPNGKSRLSPSIFAMSKKEKEVFCTVLKDIKVWSGKDVNDKVKWLSQVVNSSITSYTSARDSNPVEGNVKYYGLLTNIIELDYYGKQKFDNASNPVPALDTGEGCYNVDEDNKIPRRKLRDLSIIQNPPSSKETNSEQQTAIGSSNVSNTADDLEEIQSESGRRRKTRGRVLLKDLYELNSIERVKVARNSHAGSESFACVADDEELLSGQKVGCLQLFDITQRKKDGSPMTTEAAEIMEKLKDKMAEYEVIASCDSSVNLDDIDN</sequence>
<organism evidence="4 5">
    <name type="scientific">Gossypium anomalum</name>
    <dbReference type="NCBI Taxonomy" id="47600"/>
    <lineage>
        <taxon>Eukaryota</taxon>
        <taxon>Viridiplantae</taxon>
        <taxon>Streptophyta</taxon>
        <taxon>Embryophyta</taxon>
        <taxon>Tracheophyta</taxon>
        <taxon>Spermatophyta</taxon>
        <taxon>Magnoliopsida</taxon>
        <taxon>eudicotyledons</taxon>
        <taxon>Gunneridae</taxon>
        <taxon>Pentapetalae</taxon>
        <taxon>rosids</taxon>
        <taxon>malvids</taxon>
        <taxon>Malvales</taxon>
        <taxon>Malvaceae</taxon>
        <taxon>Malvoideae</taxon>
        <taxon>Gossypium</taxon>
    </lineage>
</organism>